<dbReference type="EMBL" id="LGVR01000003">
    <property type="protein sequence ID" value="KOA90363.1"/>
    <property type="molecule type" value="Genomic_DNA"/>
</dbReference>
<dbReference type="InterPro" id="IPR051088">
    <property type="entry name" value="PTS_Sugar-EIIC/EIIB"/>
</dbReference>
<comment type="function">
    <text evidence="8">The phosphoenolpyruvate-dependent sugar phosphotransferase system (PTS), a major carbohydrate active -transport system, catalyzes the phosphorylation of incoming sugar substrates concomitant with their translocation across the cell membrane.</text>
</comment>
<proteinExistence type="predicted"/>
<name>A0A9Q1V0B5_CLOBO</name>
<dbReference type="Proteomes" id="UP000037540">
    <property type="component" value="Unassembled WGS sequence"/>
</dbReference>
<keyword evidence="6 9" id="KW-1133">Transmembrane helix</keyword>
<dbReference type="PANTHER" id="PTHR33989">
    <property type="match status" value="1"/>
</dbReference>
<evidence type="ECO:0000313" key="11">
    <source>
        <dbReference type="EMBL" id="KOA90363.1"/>
    </source>
</evidence>
<evidence type="ECO:0000256" key="5">
    <source>
        <dbReference type="ARBA" id="ARBA00022692"/>
    </source>
</evidence>
<evidence type="ECO:0000256" key="2">
    <source>
        <dbReference type="ARBA" id="ARBA00022448"/>
    </source>
</evidence>
<keyword evidence="5 9" id="KW-0812">Transmembrane</keyword>
<evidence type="ECO:0000256" key="8">
    <source>
        <dbReference type="PIRNR" id="PIRNR006351"/>
    </source>
</evidence>
<evidence type="ECO:0000313" key="12">
    <source>
        <dbReference type="Proteomes" id="UP000037540"/>
    </source>
</evidence>
<dbReference type="InterPro" id="IPR003352">
    <property type="entry name" value="PTS_EIIC"/>
</dbReference>
<feature type="transmembrane region" description="Helical" evidence="9">
    <location>
        <begin position="352"/>
        <end position="371"/>
    </location>
</feature>
<feature type="transmembrane region" description="Helical" evidence="9">
    <location>
        <begin position="215"/>
        <end position="238"/>
    </location>
</feature>
<feature type="transmembrane region" description="Helical" evidence="9">
    <location>
        <begin position="323"/>
        <end position="345"/>
    </location>
</feature>
<feature type="transmembrane region" description="Helical" evidence="9">
    <location>
        <begin position="32"/>
        <end position="56"/>
    </location>
</feature>
<dbReference type="NCBIfam" id="TIGR00410">
    <property type="entry name" value="lacE"/>
    <property type="match status" value="1"/>
</dbReference>
<dbReference type="GO" id="GO:0008982">
    <property type="term" value="F:protein-N(PI)-phosphohistidine-sugar phosphotransferase activity"/>
    <property type="evidence" value="ECO:0007669"/>
    <property type="project" value="UniProtKB-UniRule"/>
</dbReference>
<comment type="subcellular location">
    <subcellularLocation>
        <location evidence="1">Cell membrane</location>
        <topology evidence="1">Multi-pass membrane protein</topology>
    </subcellularLocation>
</comment>
<keyword evidence="7 8" id="KW-0472">Membrane</keyword>
<accession>A0A9Q1V0B5</accession>
<feature type="domain" description="PTS EIIC type-3" evidence="10">
    <location>
        <begin position="8"/>
        <end position="408"/>
    </location>
</feature>
<keyword evidence="4 8" id="KW-0762">Sugar transport</keyword>
<evidence type="ECO:0000259" key="10">
    <source>
        <dbReference type="PROSITE" id="PS51105"/>
    </source>
</evidence>
<dbReference type="RefSeq" id="WP_029169721.1">
    <property type="nucleotide sequence ID" value="NZ_LGVP01000070.1"/>
</dbReference>
<dbReference type="InterPro" id="IPR004501">
    <property type="entry name" value="PTS_EIIC_3"/>
</dbReference>
<evidence type="ECO:0000256" key="6">
    <source>
        <dbReference type="ARBA" id="ARBA00022989"/>
    </source>
</evidence>
<dbReference type="GO" id="GO:1901264">
    <property type="term" value="P:carbohydrate derivative transport"/>
    <property type="evidence" value="ECO:0007669"/>
    <property type="project" value="TreeGrafter"/>
</dbReference>
<dbReference type="PIRSF" id="PIRSF006351">
    <property type="entry name" value="PTS_EIIC-Cellobiose"/>
    <property type="match status" value="1"/>
</dbReference>
<dbReference type="AlphaFoldDB" id="A0A9Q1V0B5"/>
<feature type="transmembrane region" description="Helical" evidence="9">
    <location>
        <begin position="76"/>
        <end position="94"/>
    </location>
</feature>
<evidence type="ECO:0000256" key="3">
    <source>
        <dbReference type="ARBA" id="ARBA00022475"/>
    </source>
</evidence>
<sequence>MKKIMGFLENYLVPIGQSISNQRHLKALREGIMIAVPLILLGSLFVLIGSFPIAGWSEWLNSHGGLADLFNKASNASFGIFGLVTAFGVAYRLAQSYDVDGPTTGVISLSSFLLMTPDLLAEKAKGIPYGFMGGKGIFAAIIIAFITTEIYKWFIKKDIVIKMPSSVPEVVGRSFAALIPGFVILLMWLAIYKGLSLSEFKDIHALLGVIIGKPLGLIAGTLGGTFVAVFLNSIFWFAGVNGGQVVNTVMNPIWLDYTNQNLAATQAATALPHIITQPFIDLFVYMGGGGATIGLALCLLFFSKSKEYKLLGKISGIPALFNINTAILFTFPTVLNPIMIIPFILNPIINATITYFAMSLGLVAKTTGVVLPWTTPPIFGGFLSTGHWSGALLQLILVFVSFVIYYPFFKAADLRKLADEKNKD</sequence>
<evidence type="ECO:0000256" key="7">
    <source>
        <dbReference type="ARBA" id="ARBA00023136"/>
    </source>
</evidence>
<evidence type="ECO:0000256" key="9">
    <source>
        <dbReference type="SAM" id="Phobius"/>
    </source>
</evidence>
<organism evidence="11 12">
    <name type="scientific">Clostridium botulinum</name>
    <dbReference type="NCBI Taxonomy" id="1491"/>
    <lineage>
        <taxon>Bacteria</taxon>
        <taxon>Bacillati</taxon>
        <taxon>Bacillota</taxon>
        <taxon>Clostridia</taxon>
        <taxon>Eubacteriales</taxon>
        <taxon>Clostridiaceae</taxon>
        <taxon>Clostridium</taxon>
    </lineage>
</organism>
<evidence type="ECO:0000256" key="1">
    <source>
        <dbReference type="ARBA" id="ARBA00004651"/>
    </source>
</evidence>
<feature type="transmembrane region" description="Helical" evidence="9">
    <location>
        <begin position="101"/>
        <end position="117"/>
    </location>
</feature>
<evidence type="ECO:0000256" key="4">
    <source>
        <dbReference type="ARBA" id="ARBA00022597"/>
    </source>
</evidence>
<dbReference type="Pfam" id="PF02378">
    <property type="entry name" value="PTS_EIIC"/>
    <property type="match status" value="1"/>
</dbReference>
<dbReference type="GO" id="GO:0009401">
    <property type="term" value="P:phosphoenolpyruvate-dependent sugar phosphotransferase system"/>
    <property type="evidence" value="ECO:0007669"/>
    <property type="project" value="InterPro"/>
</dbReference>
<feature type="transmembrane region" description="Helical" evidence="9">
    <location>
        <begin position="282"/>
        <end position="303"/>
    </location>
</feature>
<dbReference type="GO" id="GO:0005886">
    <property type="term" value="C:plasma membrane"/>
    <property type="evidence" value="ECO:0007669"/>
    <property type="project" value="UniProtKB-SubCell"/>
</dbReference>
<feature type="transmembrane region" description="Helical" evidence="9">
    <location>
        <begin position="391"/>
        <end position="409"/>
    </location>
</feature>
<dbReference type="PANTHER" id="PTHR33989:SF4">
    <property type="entry name" value="PTS SYSTEM N,N'-DIACETYLCHITOBIOSE-SPECIFIC EIIC COMPONENT"/>
    <property type="match status" value="1"/>
</dbReference>
<dbReference type="PROSITE" id="PS51105">
    <property type="entry name" value="PTS_EIIC_TYPE_3"/>
    <property type="match status" value="1"/>
</dbReference>
<reference evidence="11 12" key="1">
    <citation type="submission" date="2015-07" db="EMBL/GenBank/DDBJ databases">
        <title>Draft genome sequences of 17 French Clostridium botulinum group III.</title>
        <authorList>
            <person name="Woudstra C."/>
            <person name="Le Marechal C."/>
            <person name="Souillard R."/>
            <person name="Bayon-Auboyer M.-H."/>
            <person name="Dessouter D."/>
            <person name="Fach P."/>
        </authorList>
    </citation>
    <scope>NUCLEOTIDE SEQUENCE [LARGE SCALE GENOMIC DNA]</scope>
    <source>
        <strain evidence="11 12">12LNRI-CD</strain>
    </source>
</reference>
<comment type="caution">
    <text evidence="11">The sequence shown here is derived from an EMBL/GenBank/DDBJ whole genome shotgun (WGS) entry which is preliminary data.</text>
</comment>
<feature type="transmembrane region" description="Helical" evidence="9">
    <location>
        <begin position="175"/>
        <end position="195"/>
    </location>
</feature>
<protein>
    <recommendedName>
        <fullName evidence="8">Permease IIC component</fullName>
    </recommendedName>
</protein>
<dbReference type="InterPro" id="IPR004796">
    <property type="entry name" value="PTS_IIC_cello"/>
</dbReference>
<feature type="transmembrane region" description="Helical" evidence="9">
    <location>
        <begin position="137"/>
        <end position="154"/>
    </location>
</feature>
<gene>
    <name evidence="11" type="ORF">ADU74_00810</name>
</gene>
<keyword evidence="2 8" id="KW-0813">Transport</keyword>
<keyword evidence="3 8" id="KW-1003">Cell membrane</keyword>